<gene>
    <name evidence="5" type="ORF">A6R73_08235</name>
</gene>
<dbReference type="RefSeq" id="WP_064537915.1">
    <property type="nucleotide sequence ID" value="NZ_LWSU01000003.1"/>
</dbReference>
<dbReference type="Pfam" id="PF20240">
    <property type="entry name" value="DUF6597"/>
    <property type="match status" value="1"/>
</dbReference>
<dbReference type="GO" id="GO:0043565">
    <property type="term" value="F:sequence-specific DNA binding"/>
    <property type="evidence" value="ECO:0007669"/>
    <property type="project" value="InterPro"/>
</dbReference>
<dbReference type="AlphaFoldDB" id="A0A199PAL8"/>
<protein>
    <submittedName>
        <fullName evidence="5">AraC family transcriptional regulator</fullName>
    </submittedName>
</protein>
<dbReference type="PANTHER" id="PTHR46796:SF15">
    <property type="entry name" value="BLL1074 PROTEIN"/>
    <property type="match status" value="1"/>
</dbReference>
<reference evidence="5 6" key="1">
    <citation type="submission" date="2016-04" db="EMBL/GenBank/DDBJ databases">
        <title>Xanthomonas translucens phylogeny.</title>
        <authorList>
            <person name="Langlois P."/>
        </authorList>
    </citation>
    <scope>NUCLEOTIDE SEQUENCE [LARGE SCALE GENOMIC DNA]</scope>
    <source>
        <strain evidence="5 6">B99</strain>
    </source>
</reference>
<organism evidence="5 6">
    <name type="scientific">Xanthomonas graminis pv. poae</name>
    <dbReference type="NCBI Taxonomy" id="227946"/>
    <lineage>
        <taxon>Bacteria</taxon>
        <taxon>Pseudomonadati</taxon>
        <taxon>Pseudomonadota</taxon>
        <taxon>Gammaproteobacteria</taxon>
        <taxon>Lysobacterales</taxon>
        <taxon>Lysobacteraceae</taxon>
        <taxon>Xanthomonas</taxon>
        <taxon>Xanthomonas translucens group</taxon>
        <taxon>Xanthomonas graminis</taxon>
    </lineage>
</organism>
<dbReference type="PANTHER" id="PTHR46796">
    <property type="entry name" value="HTH-TYPE TRANSCRIPTIONAL ACTIVATOR RHAS-RELATED"/>
    <property type="match status" value="1"/>
</dbReference>
<dbReference type="Gene3D" id="1.10.10.60">
    <property type="entry name" value="Homeodomain-like"/>
    <property type="match status" value="1"/>
</dbReference>
<evidence type="ECO:0000256" key="3">
    <source>
        <dbReference type="ARBA" id="ARBA00023163"/>
    </source>
</evidence>
<accession>A0A199PAL8</accession>
<proteinExistence type="predicted"/>
<feature type="domain" description="HTH araC/xylS-type" evidence="4">
    <location>
        <begin position="167"/>
        <end position="265"/>
    </location>
</feature>
<keyword evidence="3" id="KW-0804">Transcription</keyword>
<dbReference type="InterPro" id="IPR018060">
    <property type="entry name" value="HTH_AraC"/>
</dbReference>
<dbReference type="SUPFAM" id="SSF46689">
    <property type="entry name" value="Homeodomain-like"/>
    <property type="match status" value="1"/>
</dbReference>
<dbReference type="InterPro" id="IPR046532">
    <property type="entry name" value="DUF6597"/>
</dbReference>
<evidence type="ECO:0000313" key="6">
    <source>
        <dbReference type="Proteomes" id="UP000093858"/>
    </source>
</evidence>
<evidence type="ECO:0000256" key="1">
    <source>
        <dbReference type="ARBA" id="ARBA00023015"/>
    </source>
</evidence>
<sequence length="276" mass="29012">MASVHRFPIPALCGLVASVWAHDPAPPPSMGRAATREHVLPTGATHIAVRIGGAPLRVFDNAGDLRGHCLGHAVAGGVRTAYHVRDVAQPSVSVGAMLRPGAAAVLLGVPEPALAGHHTPLEYLLPVGEVDALLAALHACRDGLARLAAFECWLAGRAGGRPSALHPALAGVVLRPWHPGVRVDAMVRASGLSHRHCIALFRQATGLAPNEWLRLRRFSHALDLACDRALGWAEIAAASGFADQAHLANTFRAVAGVTPSAWRRRADPAAPRHVPR</sequence>
<dbReference type="GO" id="GO:0003700">
    <property type="term" value="F:DNA-binding transcription factor activity"/>
    <property type="evidence" value="ECO:0007669"/>
    <property type="project" value="InterPro"/>
</dbReference>
<keyword evidence="1" id="KW-0805">Transcription regulation</keyword>
<dbReference type="Pfam" id="PF12833">
    <property type="entry name" value="HTH_18"/>
    <property type="match status" value="1"/>
</dbReference>
<dbReference type="PROSITE" id="PS01124">
    <property type="entry name" value="HTH_ARAC_FAMILY_2"/>
    <property type="match status" value="1"/>
</dbReference>
<evidence type="ECO:0000256" key="2">
    <source>
        <dbReference type="ARBA" id="ARBA00023125"/>
    </source>
</evidence>
<dbReference type="Proteomes" id="UP000093858">
    <property type="component" value="Unassembled WGS sequence"/>
</dbReference>
<dbReference type="InterPro" id="IPR050204">
    <property type="entry name" value="AraC_XylS_family_regulators"/>
</dbReference>
<dbReference type="EMBL" id="LWSU01000003">
    <property type="protein sequence ID" value="OAX57973.1"/>
    <property type="molecule type" value="Genomic_DNA"/>
</dbReference>
<evidence type="ECO:0000313" key="5">
    <source>
        <dbReference type="EMBL" id="OAX57973.1"/>
    </source>
</evidence>
<name>A0A199PAL8_9XANT</name>
<dbReference type="SMART" id="SM00342">
    <property type="entry name" value="HTH_ARAC"/>
    <property type="match status" value="1"/>
</dbReference>
<keyword evidence="2" id="KW-0238">DNA-binding</keyword>
<comment type="caution">
    <text evidence="5">The sequence shown here is derived from an EMBL/GenBank/DDBJ whole genome shotgun (WGS) entry which is preliminary data.</text>
</comment>
<evidence type="ECO:0000259" key="4">
    <source>
        <dbReference type="PROSITE" id="PS01124"/>
    </source>
</evidence>
<dbReference type="InterPro" id="IPR009057">
    <property type="entry name" value="Homeodomain-like_sf"/>
</dbReference>